<feature type="compositionally biased region" description="Gly residues" evidence="6">
    <location>
        <begin position="367"/>
        <end position="376"/>
    </location>
</feature>
<dbReference type="InterPro" id="IPR033270">
    <property type="entry name" value="VPRBP/DCAF1"/>
</dbReference>
<feature type="region of interest" description="Disordered" evidence="6">
    <location>
        <begin position="1263"/>
        <end position="1289"/>
    </location>
</feature>
<dbReference type="PANTHER" id="PTHR13129">
    <property type="entry name" value="VPRBP PROTEIN-RELATED"/>
    <property type="match status" value="1"/>
</dbReference>
<feature type="compositionally biased region" description="Basic and acidic residues" evidence="6">
    <location>
        <begin position="484"/>
        <end position="497"/>
    </location>
</feature>
<dbReference type="InterPro" id="IPR011047">
    <property type="entry name" value="Quinoprotein_ADH-like_sf"/>
</dbReference>
<dbReference type="SMART" id="SM00667">
    <property type="entry name" value="LisH"/>
    <property type="match status" value="1"/>
</dbReference>
<feature type="compositionally biased region" description="Basic and acidic residues" evidence="6">
    <location>
        <begin position="457"/>
        <end position="473"/>
    </location>
</feature>
<sequence>MAGPSGIGAAGAMPADDRMPTLPPIAAPASPNRNADNVVPRARDLIRQINAAQRGPDPQWLHELAGLLEEEERRYQEHMGHPFTNTRSSYTIGRLINLARDDDDFFELVSIRLLVEPNHPTSLRAAAARLTLACSSVWLFPFILDDSVLEKLIEWTKEESPEDEERFLTRPGAKWGRDAEKRDKELLRTYATGLLAVALQNEEIVDDVVRQGLVEPLVKFLRRSVLRNDGKVGAKQGPKVGAQPGLFSPGGAARKRTKVSLDTPWKDENRMAGENVPEGGVEARVEGKGKGKIDEANAENDEGFEGESDEALDEFYHRQGIEGDGEDLDEEGGPEIGRVGQKTSKSERRKSKTARGVGKKRATVEEGGNGASGEGTAGEELGGPERKRRKSRKGGEQGSEIPGGASVSEGLAQIGPGKLVGETARDVELDRAGAAALTRANEEETGGGTAAAAELAQEVRTEGNGADARKEGFGGETIQNAGESSRKTDQRRAKASDIEGETGGGNERPGCSKDAQEGTESKLSEGRRASEGEGGKAKRKEKDLRFVLARAREAAESEARDAGAPQEAVVAAGDAAYESVKSAHADALAAGKTQEEAVTSAIGAADAVEDAAKQAASAKAQQEEAKKAKRKDPEPENAKSQTEGDATLPQGVDGSRIRKLRERYSIQCLASLGEYLEALGPVLRERGIDICLALLRRQPDGPVTAEAASEVADSLKLVCSLLAHRRFALLFVDRGGVNAFLQVVRTPHTYTGLSLCLFALASIQAVMERVCSLLGDEVSGCVELALTLISCTHDPARKNAALFFGSALVFKAVIDAFDAQGGLKRLLSLLRAAMALRAEMTSSGRQIAFHTVLAIRQYLRSHLVLLVESLKQSLKGGAQTAGKEGGGKRGSRPIDVSDAAYESVAIMVHRDRRLGPVFVKARWPALEAFLDLGGPGVMLELAKPRPQIQSAERYSSDTAHAALDVLSIVTLAPYSHRAVVSAQLASDDSRTGMSIILDAAGGQAFSDPEIIAAALGVLVHVVCPPPALAKPSASPQGGETTPGPNRGLVGDLRISLGPGGGGAGLASLMEQGFKQAREAVRQHNGIKVLLSLLHPRTALPPGTADVVRALACHALLGLARDPAIAHILTKLQVGRMLSELVRDYESYGPQRPSGTQASRNAGTPAPDAAMTSSAPQWPSVFKKAALDLIALTSAGVSTKGASAAAASEAAAPTMRRIEKAAIAAATPISYPPQELLQVIHEHLTACGLDKAAAALQQEAHLPLVSKGDEETGSETGPQSTAKELKPFPSNATPTGFLVGSTEPGTSGVIAGATRAGSNLTKRSLSIAANVRDPNAEQGPLSPPEADGVSTPQRTPLCKRKATEPISPPRKRLNTGESRFGGARRTVSPEPDLPPGAVPASESKPHVYRTPTAVCPNPLPDQSAINPYYWQYANNTPNRTTTLPAMSDSQYLESAFTSERGSGNGNEPPTVTTTLDSIVTQYLKQQHRLCPAPITTLPPLSLHHNHVCPEPRRPLDAPANFSARLLARQWSPRFGGMGGRRQEKHMVYSRFRPWRTCREEESTIMTSAVFLPTADASSRLAVGSHVGEIRLFDAGSGDVIETYAGHEENAVNLLQTAVKPGGDGAWLLSSTRREVKLWVAENLDMGSVKTFEGCRSGRFNTAGTRIVAVEQRQSGPPQVRLYDVNSGNLELTLTDSHSSNPPGNGTRWGLGGHSNAYFSPDDSLILWGGVLWDHRLPKGVHRFDQFTDYGGGAFHPAGNEVIINSEVWDLRTHKLLRSVASLDNTTISFSPTGDVIYAILRRSSDELNAALNPKRQRHPLWAAFRTLDATDYSDIATVPVDRCVLDLAVDPTDSYVGAVAIDGQGIESNVKVYEIGRRRPDDGDSDVDVNEEEDDESEEEEEEEDEDGGEGDISEAEDDENDGAGGVAARLLRELAEGGDDGDDDVSSSGGEESEEDDEVDAMLDAMEESDEGSDEGGSDDGGEYGSEGGGSSADGYDTDEDYGEGDFDDLLQGML</sequence>
<feature type="compositionally biased region" description="Polar residues" evidence="6">
    <location>
        <begin position="1152"/>
        <end position="1161"/>
    </location>
</feature>
<dbReference type="OMA" id="ECSQDQA"/>
<dbReference type="PANTHER" id="PTHR13129:SF4">
    <property type="entry name" value="DDB1- AND CUL4-ASSOCIATED FACTOR 1"/>
    <property type="match status" value="1"/>
</dbReference>
<name>A0A1Y1I612_KLENI</name>
<comment type="similarity">
    <text evidence="3">Belongs to the VPRBP/DCAF1 family.</text>
</comment>
<evidence type="ECO:0000256" key="5">
    <source>
        <dbReference type="ARBA" id="ARBA00023242"/>
    </source>
</evidence>
<feature type="region of interest" description="Disordered" evidence="6">
    <location>
        <begin position="1029"/>
        <end position="1051"/>
    </location>
</feature>
<feature type="compositionally biased region" description="Gly residues" evidence="6">
    <location>
        <begin position="1983"/>
        <end position="1992"/>
    </location>
</feature>
<reference evidence="7 8" key="1">
    <citation type="journal article" date="2014" name="Nat. Commun.">
        <title>Klebsormidium flaccidum genome reveals primary factors for plant terrestrial adaptation.</title>
        <authorList>
            <person name="Hori K."/>
            <person name="Maruyama F."/>
            <person name="Fujisawa T."/>
            <person name="Togashi T."/>
            <person name="Yamamoto N."/>
            <person name="Seo M."/>
            <person name="Sato S."/>
            <person name="Yamada T."/>
            <person name="Mori H."/>
            <person name="Tajima N."/>
            <person name="Moriyama T."/>
            <person name="Ikeuchi M."/>
            <person name="Watanabe M."/>
            <person name="Wada H."/>
            <person name="Kobayashi K."/>
            <person name="Saito M."/>
            <person name="Masuda T."/>
            <person name="Sasaki-Sekimoto Y."/>
            <person name="Mashiguchi K."/>
            <person name="Awai K."/>
            <person name="Shimojima M."/>
            <person name="Masuda S."/>
            <person name="Iwai M."/>
            <person name="Nobusawa T."/>
            <person name="Narise T."/>
            <person name="Kondo S."/>
            <person name="Saito H."/>
            <person name="Sato R."/>
            <person name="Murakawa M."/>
            <person name="Ihara Y."/>
            <person name="Oshima-Yamada Y."/>
            <person name="Ohtaka K."/>
            <person name="Satoh M."/>
            <person name="Sonobe K."/>
            <person name="Ishii M."/>
            <person name="Ohtani R."/>
            <person name="Kanamori-Sato M."/>
            <person name="Honoki R."/>
            <person name="Miyazaki D."/>
            <person name="Mochizuki H."/>
            <person name="Umetsu J."/>
            <person name="Higashi K."/>
            <person name="Shibata D."/>
            <person name="Kamiya Y."/>
            <person name="Sato N."/>
            <person name="Nakamura Y."/>
            <person name="Tabata S."/>
            <person name="Ida S."/>
            <person name="Kurokawa K."/>
            <person name="Ohta H."/>
        </authorList>
    </citation>
    <scope>NUCLEOTIDE SEQUENCE [LARGE SCALE GENOMIC DNA]</scope>
    <source>
        <strain evidence="7 8">NIES-2285</strain>
    </source>
</reference>
<feature type="compositionally biased region" description="Acidic residues" evidence="6">
    <location>
        <begin position="1882"/>
        <end position="1921"/>
    </location>
</feature>
<feature type="compositionally biased region" description="Basic and acidic residues" evidence="6">
    <location>
        <begin position="281"/>
        <end position="295"/>
    </location>
</feature>
<dbReference type="EMBL" id="DF237127">
    <property type="protein sequence ID" value="GAQ84156.1"/>
    <property type="molecule type" value="Genomic_DNA"/>
</dbReference>
<feature type="compositionally biased region" description="Basic and acidic residues" evidence="6">
    <location>
        <begin position="510"/>
        <end position="543"/>
    </location>
</feature>
<feature type="region of interest" description="Disordered" evidence="6">
    <location>
        <begin position="1146"/>
        <end position="1173"/>
    </location>
</feature>
<keyword evidence="8" id="KW-1185">Reference proteome</keyword>
<proteinExistence type="inferred from homology"/>
<comment type="subcellular location">
    <subcellularLocation>
        <location evidence="1">Nucleus</location>
    </subcellularLocation>
</comment>
<dbReference type="InterPro" id="IPR011989">
    <property type="entry name" value="ARM-like"/>
</dbReference>
<feature type="region of interest" description="Disordered" evidence="6">
    <location>
        <begin position="1"/>
        <end position="36"/>
    </location>
</feature>
<protein>
    <submittedName>
        <fullName evidence="7">DDB1-CUL4 associated factor</fullName>
    </submittedName>
</protein>
<dbReference type="InterPro" id="IPR015943">
    <property type="entry name" value="WD40/YVTN_repeat-like_dom_sf"/>
</dbReference>
<evidence type="ECO:0000256" key="3">
    <source>
        <dbReference type="ARBA" id="ARBA00008845"/>
    </source>
</evidence>
<dbReference type="Proteomes" id="UP000054558">
    <property type="component" value="Unassembled WGS sequence"/>
</dbReference>
<evidence type="ECO:0000256" key="2">
    <source>
        <dbReference type="ARBA" id="ARBA00004906"/>
    </source>
</evidence>
<keyword evidence="5" id="KW-0539">Nucleus</keyword>
<feature type="region of interest" description="Disordered" evidence="6">
    <location>
        <begin position="613"/>
        <end position="653"/>
    </location>
</feature>
<comment type="pathway">
    <text evidence="2">Protein modification; protein ubiquitination.</text>
</comment>
<feature type="region of interest" description="Disordered" evidence="6">
    <location>
        <begin position="1329"/>
        <end position="1403"/>
    </location>
</feature>
<evidence type="ECO:0000313" key="7">
    <source>
        <dbReference type="EMBL" id="GAQ84156.1"/>
    </source>
</evidence>
<dbReference type="STRING" id="105231.A0A1Y1I612"/>
<dbReference type="InterPro" id="IPR016024">
    <property type="entry name" value="ARM-type_fold"/>
</dbReference>
<dbReference type="GO" id="GO:0005634">
    <property type="term" value="C:nucleus"/>
    <property type="evidence" value="ECO:0000318"/>
    <property type="project" value="GO_Central"/>
</dbReference>
<evidence type="ECO:0000313" key="8">
    <source>
        <dbReference type="Proteomes" id="UP000054558"/>
    </source>
</evidence>
<dbReference type="SUPFAM" id="SSF50998">
    <property type="entry name" value="Quinoprotein alcohol dehydrogenase-like"/>
    <property type="match status" value="1"/>
</dbReference>
<evidence type="ECO:0000256" key="4">
    <source>
        <dbReference type="ARBA" id="ARBA00022786"/>
    </source>
</evidence>
<feature type="compositionally biased region" description="Acidic residues" evidence="6">
    <location>
        <begin position="296"/>
        <end position="307"/>
    </location>
</feature>
<organism evidence="7 8">
    <name type="scientific">Klebsormidium nitens</name>
    <name type="common">Green alga</name>
    <name type="synonym">Ulothrix nitens</name>
    <dbReference type="NCBI Taxonomy" id="105231"/>
    <lineage>
        <taxon>Eukaryota</taxon>
        <taxon>Viridiplantae</taxon>
        <taxon>Streptophyta</taxon>
        <taxon>Klebsormidiophyceae</taxon>
        <taxon>Klebsormidiales</taxon>
        <taxon>Klebsormidiaceae</taxon>
        <taxon>Klebsormidium</taxon>
    </lineage>
</organism>
<dbReference type="SUPFAM" id="SSF48371">
    <property type="entry name" value="ARM repeat"/>
    <property type="match status" value="1"/>
</dbReference>
<dbReference type="UniPathway" id="UPA00143"/>
<feature type="compositionally biased region" description="Acidic residues" evidence="6">
    <location>
        <begin position="1936"/>
        <end position="1982"/>
    </location>
</feature>
<feature type="region of interest" description="Disordered" evidence="6">
    <location>
        <begin position="322"/>
        <end position="543"/>
    </location>
</feature>
<dbReference type="PROSITE" id="PS50896">
    <property type="entry name" value="LISH"/>
    <property type="match status" value="1"/>
</dbReference>
<dbReference type="Gene3D" id="2.130.10.10">
    <property type="entry name" value="YVTN repeat-like/Quinoprotein amine dehydrogenase"/>
    <property type="match status" value="1"/>
</dbReference>
<dbReference type="InterPro" id="IPR006594">
    <property type="entry name" value="LisH"/>
</dbReference>
<dbReference type="GO" id="GO:0080008">
    <property type="term" value="C:Cul4-RING E3 ubiquitin ligase complex"/>
    <property type="evidence" value="ECO:0000318"/>
    <property type="project" value="GO_Central"/>
</dbReference>
<dbReference type="OrthoDB" id="27563at2759"/>
<dbReference type="GO" id="GO:0016567">
    <property type="term" value="P:protein ubiquitination"/>
    <property type="evidence" value="ECO:0007669"/>
    <property type="project" value="UniProtKB-UniPathway"/>
</dbReference>
<feature type="compositionally biased region" description="Basic residues" evidence="6">
    <location>
        <begin position="347"/>
        <end position="361"/>
    </location>
</feature>
<feature type="region of interest" description="Disordered" evidence="6">
    <location>
        <begin position="1876"/>
        <end position="2015"/>
    </location>
</feature>
<accession>A0A1Y1I612</accession>
<gene>
    <name evidence="7" type="ORF">KFL_001780110</name>
</gene>
<feature type="region of interest" description="Disordered" evidence="6">
    <location>
        <begin position="232"/>
        <end position="307"/>
    </location>
</feature>
<feature type="compositionally biased region" description="Acidic residues" evidence="6">
    <location>
        <begin position="1996"/>
        <end position="2009"/>
    </location>
</feature>
<feature type="compositionally biased region" description="Basic and acidic residues" evidence="6">
    <location>
        <begin position="621"/>
        <end position="637"/>
    </location>
</feature>
<evidence type="ECO:0000256" key="1">
    <source>
        <dbReference type="ARBA" id="ARBA00004123"/>
    </source>
</evidence>
<feature type="compositionally biased region" description="Acidic residues" evidence="6">
    <location>
        <begin position="323"/>
        <end position="333"/>
    </location>
</feature>
<keyword evidence="4" id="KW-0833">Ubl conjugation pathway</keyword>
<evidence type="ECO:0000256" key="6">
    <source>
        <dbReference type="SAM" id="MobiDB-lite"/>
    </source>
</evidence>
<dbReference type="Gene3D" id="1.25.10.10">
    <property type="entry name" value="Leucine-rich Repeat Variant"/>
    <property type="match status" value="1"/>
</dbReference>